<dbReference type="InterPro" id="IPR000055">
    <property type="entry name" value="Restrct_endonuc_typeI_TRD"/>
</dbReference>
<dbReference type="REBASE" id="378309">
    <property type="entry name" value="S.Mhi13571ORF38290P"/>
</dbReference>
<dbReference type="InterPro" id="IPR044946">
    <property type="entry name" value="Restrct_endonuc_typeI_TRD_sf"/>
</dbReference>
<protein>
    <submittedName>
        <fullName evidence="4">Uncharacterized protein</fullName>
    </submittedName>
</protein>
<dbReference type="RefSeq" id="WP_085136383.1">
    <property type="nucleotide sequence ID" value="NZ_AP022609.1"/>
</dbReference>
<keyword evidence="2" id="KW-0680">Restriction system</keyword>
<dbReference type="GO" id="GO:0003677">
    <property type="term" value="F:DNA binding"/>
    <property type="evidence" value="ECO:0007669"/>
    <property type="project" value="UniProtKB-KW"/>
</dbReference>
<dbReference type="PANTHER" id="PTHR30408:SF12">
    <property type="entry name" value="TYPE I RESTRICTION ENZYME MJAVIII SPECIFICITY SUBUNIT"/>
    <property type="match status" value="1"/>
</dbReference>
<evidence type="ECO:0000313" key="4">
    <source>
        <dbReference type="EMBL" id="BBZ25412.1"/>
    </source>
</evidence>
<dbReference type="CDD" id="cd17267">
    <property type="entry name" value="RMtype1_S_EcoAO83I-TRD1-CR1_like"/>
    <property type="match status" value="1"/>
</dbReference>
<accession>A0A7I7X7G3</accession>
<dbReference type="SUPFAM" id="SSF116734">
    <property type="entry name" value="DNA methylase specificity domain"/>
    <property type="match status" value="2"/>
</dbReference>
<dbReference type="OrthoDB" id="9798929at2"/>
<keyword evidence="5" id="KW-1185">Reference proteome</keyword>
<sequence length="390" mass="42730">MLGDEIELAYGKSLPERSRIEGPVGVYGSNGAVGSHIEPYVSGPGIIVGRKGSVGEVAYSSGEFWPIDTTYYVVQKNNHNWRFLYHLLRFCDLTDLNSHSTIPGLNREDAYRIKVSLPDRAVEDQLAAALDWIEGAARKESDAIVRTGQLKAAAMRRLFSEGLRGEAQRETEVGPIPESWGIAAIDEHFSVVSGGTPSRSSATYWSGGTIPWVKTAEVNYSMITETEEHITQAGLTESAAKLLSAGTLLMAMYGQGVTRGKVGVLGIQASCNQACAAITPTDDAVVTQYLYHYLTWRYEAIRSLAHGGQQQNLNLDIVRKIAVAVPPTIVEQQEIIDVLDAFDRKIHLHRRKHAVLDQLFKLLLHDLMTGEISVDDLDLSALPSIDRTAA</sequence>
<dbReference type="Proteomes" id="UP000467260">
    <property type="component" value="Chromosome"/>
</dbReference>
<name>A0A7I7X7G3_9MYCO</name>
<dbReference type="InterPro" id="IPR052021">
    <property type="entry name" value="Type-I_RS_S_subunit"/>
</dbReference>
<dbReference type="CDD" id="cd17287">
    <property type="entry name" value="RMtype1_S_EcoN10ORF171P_TRD2-CR2_like"/>
    <property type="match status" value="1"/>
</dbReference>
<comment type="similarity">
    <text evidence="1">Belongs to the type-I restriction system S methylase family.</text>
</comment>
<organism evidence="4 5">
    <name type="scientific">Mycolicibacter hiberniae</name>
    <dbReference type="NCBI Taxonomy" id="29314"/>
    <lineage>
        <taxon>Bacteria</taxon>
        <taxon>Bacillati</taxon>
        <taxon>Actinomycetota</taxon>
        <taxon>Actinomycetes</taxon>
        <taxon>Mycobacteriales</taxon>
        <taxon>Mycobacteriaceae</taxon>
        <taxon>Mycolicibacter</taxon>
    </lineage>
</organism>
<reference evidence="4 5" key="1">
    <citation type="journal article" date="2019" name="Emerg. Microbes Infect.">
        <title>Comprehensive subspecies identification of 175 nontuberculous mycobacteria species based on 7547 genomic profiles.</title>
        <authorList>
            <person name="Matsumoto Y."/>
            <person name="Kinjo T."/>
            <person name="Motooka D."/>
            <person name="Nabeya D."/>
            <person name="Jung N."/>
            <person name="Uechi K."/>
            <person name="Horii T."/>
            <person name="Iida T."/>
            <person name="Fujita J."/>
            <person name="Nakamura S."/>
        </authorList>
    </citation>
    <scope>NUCLEOTIDE SEQUENCE [LARGE SCALE GENOMIC DNA]</scope>
    <source>
        <strain evidence="4 5">JCM 13571</strain>
    </source>
</reference>
<dbReference type="KEGG" id="mhib:MHIB_38300"/>
<evidence type="ECO:0000256" key="2">
    <source>
        <dbReference type="ARBA" id="ARBA00022747"/>
    </source>
</evidence>
<dbReference type="AlphaFoldDB" id="A0A7I7X7G3"/>
<dbReference type="GO" id="GO:0009307">
    <property type="term" value="P:DNA restriction-modification system"/>
    <property type="evidence" value="ECO:0007669"/>
    <property type="project" value="UniProtKB-KW"/>
</dbReference>
<dbReference type="Gene3D" id="1.10.287.1120">
    <property type="entry name" value="Bipartite methylase S protein"/>
    <property type="match status" value="1"/>
</dbReference>
<keyword evidence="3" id="KW-0238">DNA-binding</keyword>
<evidence type="ECO:0000313" key="5">
    <source>
        <dbReference type="Proteomes" id="UP000467260"/>
    </source>
</evidence>
<dbReference type="Gene3D" id="3.90.220.20">
    <property type="entry name" value="DNA methylase specificity domains"/>
    <property type="match status" value="2"/>
</dbReference>
<gene>
    <name evidence="4" type="ORF">MHIB_38300</name>
</gene>
<dbReference type="EMBL" id="AP022609">
    <property type="protein sequence ID" value="BBZ25412.1"/>
    <property type="molecule type" value="Genomic_DNA"/>
</dbReference>
<dbReference type="Pfam" id="PF01420">
    <property type="entry name" value="Methylase_S"/>
    <property type="match status" value="2"/>
</dbReference>
<dbReference type="PANTHER" id="PTHR30408">
    <property type="entry name" value="TYPE-1 RESTRICTION ENZYME ECOKI SPECIFICITY PROTEIN"/>
    <property type="match status" value="1"/>
</dbReference>
<evidence type="ECO:0000256" key="1">
    <source>
        <dbReference type="ARBA" id="ARBA00010923"/>
    </source>
</evidence>
<proteinExistence type="inferred from homology"/>
<evidence type="ECO:0000256" key="3">
    <source>
        <dbReference type="ARBA" id="ARBA00023125"/>
    </source>
</evidence>